<organism evidence="2 3">
    <name type="scientific">Pyxidicoccus fallax</name>
    <dbReference type="NCBI Taxonomy" id="394095"/>
    <lineage>
        <taxon>Bacteria</taxon>
        <taxon>Pseudomonadati</taxon>
        <taxon>Myxococcota</taxon>
        <taxon>Myxococcia</taxon>
        <taxon>Myxococcales</taxon>
        <taxon>Cystobacterineae</taxon>
        <taxon>Myxococcaceae</taxon>
        <taxon>Pyxidicoccus</taxon>
    </lineage>
</organism>
<protein>
    <submittedName>
        <fullName evidence="2">Uncharacterized protein</fullName>
    </submittedName>
</protein>
<reference evidence="2 3" key="1">
    <citation type="submission" date="2020-04" db="EMBL/GenBank/DDBJ databases">
        <title>Draft genome of Pyxidicoccus fallax type strain.</title>
        <authorList>
            <person name="Whitworth D.E."/>
        </authorList>
    </citation>
    <scope>NUCLEOTIDE SEQUENCE [LARGE SCALE GENOMIC DNA]</scope>
    <source>
        <strain evidence="2 3">DSM 14698</strain>
    </source>
</reference>
<keyword evidence="3" id="KW-1185">Reference proteome</keyword>
<feature type="non-terminal residue" evidence="2">
    <location>
        <position position="1"/>
    </location>
</feature>
<feature type="compositionally biased region" description="Low complexity" evidence="1">
    <location>
        <begin position="21"/>
        <end position="31"/>
    </location>
</feature>
<evidence type="ECO:0000256" key="1">
    <source>
        <dbReference type="SAM" id="MobiDB-lite"/>
    </source>
</evidence>
<evidence type="ECO:0000313" key="3">
    <source>
        <dbReference type="Proteomes" id="UP000518300"/>
    </source>
</evidence>
<sequence>SGAAPRVDPRLLAEGIEASRRAAGAQASRLSPTAAPRQVPNEPVHQDGLRGLVERYWDNPLQLERVLIGQVQPGPLSPTEQAQLGRLLVEKHLSADRGRTLSRIGDEQRNYPNLARALGRSFQAGALTDGHLGYLLGPQGLGTSSRRGFEYTGIATLVAASGSPALQSTTATRSWELGAKQTERHAAVDFHTAAMRATGGSTEATQVLLQQAGPALIAAVDAVADLSRRAPVHPYTNRFSTALGTLLTGLSHLPSSQATNPVGARIVGHLSEQHLTAPALRKGFFDYLRSARTSRSWRGLGPASGNAFTQQELLTRFKDPAIRNHIVTEQYYRMSQALEELLPGQASWATFAVWASRQAGSAIRGEPLAGASGTNANGVRAISHGNTLGASEIAPLFGAFAQTLRSNPDASFQEVWRAAGAPNKPLLREAFQNYFEAYQLRRSGGGADAIAERVLVANTLVAQHEQTALQADIDSAMRVQGVSMWSLELDIPGRVLDLNEDLTGQFPPELRYLRNPRARQLEQQFGGWGDSRMESLFNLFRLNQRDAALHGDWVV</sequence>
<dbReference type="Proteomes" id="UP000518300">
    <property type="component" value="Unassembled WGS sequence"/>
</dbReference>
<feature type="region of interest" description="Disordered" evidence="1">
    <location>
        <begin position="20"/>
        <end position="45"/>
    </location>
</feature>
<accession>A0A848LET2</accession>
<proteinExistence type="predicted"/>
<dbReference type="EMBL" id="JABBJJ010000084">
    <property type="protein sequence ID" value="NMO16996.1"/>
    <property type="molecule type" value="Genomic_DNA"/>
</dbReference>
<name>A0A848LET2_9BACT</name>
<gene>
    <name evidence="2" type="ORF">HG543_19345</name>
</gene>
<comment type="caution">
    <text evidence="2">The sequence shown here is derived from an EMBL/GenBank/DDBJ whole genome shotgun (WGS) entry which is preliminary data.</text>
</comment>
<dbReference type="AlphaFoldDB" id="A0A848LET2"/>
<evidence type="ECO:0000313" key="2">
    <source>
        <dbReference type="EMBL" id="NMO16996.1"/>
    </source>
</evidence>